<reference evidence="1 2" key="1">
    <citation type="submission" date="2020-11" db="EMBL/GenBank/DDBJ databases">
        <authorList>
            <person name="Asamoah-Frimpong E.A."/>
            <person name="Attaran A."/>
            <person name="Berhane B."/>
            <person name="Boone B.K."/>
            <person name="Cesta G."/>
            <person name="Chorbajian C."/>
            <person name="Cowan J.T."/>
            <person name="Datu D.V."/>
            <person name="Der L."/>
            <person name="Egbunine A.O."/>
            <person name="Giampietro H."/>
            <person name="Gunnison R.P."/>
            <person name="Joseph M.A."/>
            <person name="Kiewe T."/>
            <person name="Oboh E.C."/>
            <person name="O'Neill K."/>
            <person name="Oxlaj J.A."/>
            <person name="Patel A.K."/>
            <person name="Saqaf K."/>
            <person name="Vuong K."/>
            <person name="Walker C."/>
            <person name="Wikina T."/>
            <person name="Yan T."/>
            <person name="Avazpour P."/>
            <person name="Kim F.M."/>
            <person name="Mason K.J."/>
            <person name="Nguyen D.A."/>
            <person name="Pettit S.M."/>
            <person name="Zhou O.J."/>
            <person name="Brissett D.L."/>
            <person name="Gualtieri C."/>
            <person name="Hufford T.M."/>
            <person name="Ko J.M."/>
            <person name="Novak J.K."/>
            <person name="Smith Z.M."/>
            <person name="Erill I."/>
            <person name="Caruso S.M."/>
            <person name="Garlena R.A."/>
            <person name="Russell D.A."/>
            <person name="Pope W.H."/>
            <person name="Jacobs-Sera D."/>
            <person name="Hatfull G.F."/>
        </authorList>
    </citation>
    <scope>NUCLEOTIDE SEQUENCE [LARGE SCALE GENOMIC DNA]</scope>
</reference>
<protein>
    <recommendedName>
        <fullName evidence="3">DUF3307 domain-containing protein</fullName>
    </recommendedName>
</protein>
<sequence length="155" mass="16018">MSTSTAAAYATVYAVLTAAHEGADYIVQRDSDARDKGKEGPEGRAACARHVASYTATQALALLAADRGLHLRLNWKRATAGLALSAATHYVADRCAGQWATGGPGAPILVRAAHAMGKGTWLERDPDAGPLLDQAWHKVCIGLAAAVAASGRSTP</sequence>
<name>A0A7T0M126_9CAUD</name>
<dbReference type="RefSeq" id="YP_010755705.1">
    <property type="nucleotide sequence ID" value="NC_073473.1"/>
</dbReference>
<dbReference type="GeneID" id="80020375"/>
<keyword evidence="2" id="KW-1185">Reference proteome</keyword>
<dbReference type="KEGG" id="vg:80020375"/>
<dbReference type="Proteomes" id="UP000595090">
    <property type="component" value="Segment"/>
</dbReference>
<proteinExistence type="predicted"/>
<organism evidence="1 2">
    <name type="scientific">Streptomyces phage TurkishDelight</name>
    <dbReference type="NCBI Taxonomy" id="2793708"/>
    <lineage>
        <taxon>Viruses</taxon>
        <taxon>Duplodnaviria</taxon>
        <taxon>Heunggongvirae</taxon>
        <taxon>Uroviricota</taxon>
        <taxon>Caudoviricetes</taxon>
        <taxon>Dolmabahcevirus</taxon>
        <taxon>Dolmabahcevirus turkishdelight</taxon>
    </lineage>
</organism>
<dbReference type="EMBL" id="MW291017">
    <property type="protein sequence ID" value="QPL14118.1"/>
    <property type="molecule type" value="Genomic_DNA"/>
</dbReference>
<evidence type="ECO:0000313" key="2">
    <source>
        <dbReference type="Proteomes" id="UP000595090"/>
    </source>
</evidence>
<accession>A0A7T0M126</accession>
<evidence type="ECO:0000313" key="1">
    <source>
        <dbReference type="EMBL" id="QPL14118.1"/>
    </source>
</evidence>
<evidence type="ECO:0008006" key="3">
    <source>
        <dbReference type="Google" id="ProtNLM"/>
    </source>
</evidence>
<gene>
    <name evidence="1" type="primary">89</name>
    <name evidence="1" type="ORF">SEA_TURKISHDELIGHT_89</name>
</gene>